<protein>
    <recommendedName>
        <fullName evidence="7 14">Ribonuclease HIII</fullName>
        <shortName evidence="14">RNase HIII</shortName>
        <ecNumber evidence="6 14">3.1.26.4</ecNumber>
    </recommendedName>
</protein>
<dbReference type="RefSeq" id="WP_104871780.1">
    <property type="nucleotide sequence ID" value="NZ_PUAP01000026.1"/>
</dbReference>
<keyword evidence="12 14" id="KW-0378">Hydrolase</keyword>
<evidence type="ECO:0000256" key="3">
    <source>
        <dbReference type="ARBA" id="ARBA00004065"/>
    </source>
</evidence>
<evidence type="ECO:0000256" key="13">
    <source>
        <dbReference type="ARBA" id="ARBA00022842"/>
    </source>
</evidence>
<dbReference type="GO" id="GO:0004523">
    <property type="term" value="F:RNA-DNA hybrid ribonuclease activity"/>
    <property type="evidence" value="ECO:0007669"/>
    <property type="project" value="UniProtKB-UniRule"/>
</dbReference>
<dbReference type="GO" id="GO:0006298">
    <property type="term" value="P:mismatch repair"/>
    <property type="evidence" value="ECO:0007669"/>
    <property type="project" value="TreeGrafter"/>
</dbReference>
<sequence>MSNIILKVTTNQMNMMKEAYRPFLVQKPIPYTHFSAKKNGTTITAYTSGKVMFQGNGAEQEAAKWGDPLTPKKTTQVSTSSLPKDLQTLSVLGSDEVGNGSYFGPLTVCSAYVDQTQLKELRSLGVKDSKELKDSQIIQLAKVLKETIPYQLLVLPPKKYNEIQPTYNAVRMKVALHNQAIHLLLQKIAPVKPDAILIDQFTPEANFKKYARLEKNQITEKLYFVTKGEQYHLAVAAASIISRASFLEELDKASAELGLTLPSGAGTKSDQVAATILKKGGEALLANYAKLHFANTEKAKKLVN</sequence>
<name>A0A2S7RTY6_ENTMU</name>
<dbReference type="FunFam" id="3.30.420.10:FF:000047">
    <property type="entry name" value="Ribonuclease HIII"/>
    <property type="match status" value="1"/>
</dbReference>
<evidence type="ECO:0000256" key="15">
    <source>
        <dbReference type="PROSITE-ProRule" id="PRU01319"/>
    </source>
</evidence>
<dbReference type="InterPro" id="IPR004641">
    <property type="entry name" value="RNase_HIII"/>
</dbReference>
<dbReference type="PIRSF" id="PIRSF037748">
    <property type="entry name" value="RnhC"/>
    <property type="match status" value="1"/>
</dbReference>
<dbReference type="GO" id="GO:0000287">
    <property type="term" value="F:magnesium ion binding"/>
    <property type="evidence" value="ECO:0007669"/>
    <property type="project" value="UniProtKB-UniRule"/>
</dbReference>
<dbReference type="SUPFAM" id="SSF53098">
    <property type="entry name" value="Ribonuclease H-like"/>
    <property type="match status" value="1"/>
</dbReference>
<dbReference type="Proteomes" id="UP000237934">
    <property type="component" value="Unassembled WGS sequence"/>
</dbReference>
<dbReference type="EMBL" id="PUAP01000026">
    <property type="protein sequence ID" value="PQF23150.1"/>
    <property type="molecule type" value="Genomic_DNA"/>
</dbReference>
<dbReference type="NCBIfam" id="TIGR00716">
    <property type="entry name" value="rnhC"/>
    <property type="match status" value="1"/>
</dbReference>
<reference evidence="17 18" key="1">
    <citation type="journal article" date="2018" name="Pathog. Dis.">
        <title>Whole-genome sequencing based characterization of antimicrobial resistance in Enterococcus.</title>
        <authorList>
            <person name="Tyson G."/>
        </authorList>
    </citation>
    <scope>NUCLEOTIDE SEQUENCE [LARGE SCALE GENOMIC DNA]</scope>
    <source>
        <strain evidence="17 18">CVM N55263</strain>
    </source>
</reference>
<dbReference type="GO" id="GO:0032299">
    <property type="term" value="C:ribonuclease H2 complex"/>
    <property type="evidence" value="ECO:0007669"/>
    <property type="project" value="TreeGrafter"/>
</dbReference>
<evidence type="ECO:0000313" key="18">
    <source>
        <dbReference type="Proteomes" id="UP000237934"/>
    </source>
</evidence>
<evidence type="ECO:0000256" key="10">
    <source>
        <dbReference type="ARBA" id="ARBA00022723"/>
    </source>
</evidence>
<comment type="catalytic activity">
    <reaction evidence="1 14 15">
        <text>Endonucleolytic cleavage to 5'-phosphomonoester.</text>
        <dbReference type="EC" id="3.1.26.4"/>
    </reaction>
</comment>
<evidence type="ECO:0000256" key="11">
    <source>
        <dbReference type="ARBA" id="ARBA00022759"/>
    </source>
</evidence>
<comment type="cofactor">
    <cofactor evidence="14 15">
        <name>Mn(2+)</name>
        <dbReference type="ChEBI" id="CHEBI:29035"/>
    </cofactor>
    <cofactor evidence="14 15">
        <name>Mg(2+)</name>
        <dbReference type="ChEBI" id="CHEBI:18420"/>
    </cofactor>
    <text evidence="14 15">Manganese or magnesium. Binds 1 divalent metal ion per monomer in the absence of substrate. May bind a second metal ion after substrate binding.</text>
</comment>
<comment type="cofactor">
    <cofactor evidence="2">
        <name>Mg(2+)</name>
        <dbReference type="ChEBI" id="CHEBI:18420"/>
    </cofactor>
</comment>
<dbReference type="Pfam" id="PF11858">
    <property type="entry name" value="DUF3378"/>
    <property type="match status" value="1"/>
</dbReference>
<comment type="subcellular location">
    <subcellularLocation>
        <location evidence="4 14">Cytoplasm</location>
    </subcellularLocation>
</comment>
<comment type="caution">
    <text evidence="17">The sequence shown here is derived from an EMBL/GenBank/DDBJ whole genome shotgun (WGS) entry which is preliminary data.</text>
</comment>
<dbReference type="InterPro" id="IPR024567">
    <property type="entry name" value="RNase_HII/HIII_dom"/>
</dbReference>
<evidence type="ECO:0000256" key="12">
    <source>
        <dbReference type="ARBA" id="ARBA00022801"/>
    </source>
</evidence>
<dbReference type="InterPro" id="IPR036397">
    <property type="entry name" value="RNaseH_sf"/>
</dbReference>
<dbReference type="Pfam" id="PF01351">
    <property type="entry name" value="RNase_HII"/>
    <property type="match status" value="1"/>
</dbReference>
<dbReference type="CDD" id="cd06590">
    <property type="entry name" value="RNase_HII_bacteria_HIII_like"/>
    <property type="match status" value="1"/>
</dbReference>
<keyword evidence="8 14" id="KW-0963">Cytoplasm</keyword>
<evidence type="ECO:0000256" key="4">
    <source>
        <dbReference type="ARBA" id="ARBA00004496"/>
    </source>
</evidence>
<keyword evidence="11 14" id="KW-0255">Endonuclease</keyword>
<keyword evidence="13 14" id="KW-0460">Magnesium</keyword>
<dbReference type="GO" id="GO:0043137">
    <property type="term" value="P:DNA replication, removal of RNA primer"/>
    <property type="evidence" value="ECO:0007669"/>
    <property type="project" value="TreeGrafter"/>
</dbReference>
<dbReference type="Gene3D" id="3.30.310.10">
    <property type="entry name" value="TATA-Binding Protein"/>
    <property type="match status" value="1"/>
</dbReference>
<evidence type="ECO:0000256" key="6">
    <source>
        <dbReference type="ARBA" id="ARBA00012180"/>
    </source>
</evidence>
<dbReference type="InterPro" id="IPR012337">
    <property type="entry name" value="RNaseH-like_sf"/>
</dbReference>
<evidence type="ECO:0000259" key="16">
    <source>
        <dbReference type="PROSITE" id="PS51975"/>
    </source>
</evidence>
<dbReference type="InterPro" id="IPR001352">
    <property type="entry name" value="RNase_HII/HIII"/>
</dbReference>
<keyword evidence="9 14" id="KW-0540">Nuclease</keyword>
<feature type="binding site" evidence="14 15">
    <location>
        <position position="95"/>
    </location>
    <ligand>
        <name>a divalent metal cation</name>
        <dbReference type="ChEBI" id="CHEBI:60240"/>
    </ligand>
</feature>
<dbReference type="PANTHER" id="PTHR10954">
    <property type="entry name" value="RIBONUCLEASE H2 SUBUNIT A"/>
    <property type="match status" value="1"/>
</dbReference>
<evidence type="ECO:0000256" key="7">
    <source>
        <dbReference type="ARBA" id="ARBA00021407"/>
    </source>
</evidence>
<dbReference type="HAMAP" id="MF_00053">
    <property type="entry name" value="RNase_HIII"/>
    <property type="match status" value="1"/>
</dbReference>
<evidence type="ECO:0000256" key="14">
    <source>
        <dbReference type="HAMAP-Rule" id="MF_00053"/>
    </source>
</evidence>
<evidence type="ECO:0000313" key="17">
    <source>
        <dbReference type="EMBL" id="PQF23150.1"/>
    </source>
</evidence>
<gene>
    <name evidence="14" type="primary">rnhC</name>
    <name evidence="17" type="ORF">CUS89_08530</name>
</gene>
<proteinExistence type="inferred from homology"/>
<dbReference type="GO" id="GO:0003723">
    <property type="term" value="F:RNA binding"/>
    <property type="evidence" value="ECO:0007669"/>
    <property type="project" value="UniProtKB-UniRule"/>
</dbReference>
<dbReference type="GO" id="GO:0005737">
    <property type="term" value="C:cytoplasm"/>
    <property type="evidence" value="ECO:0007669"/>
    <property type="project" value="UniProtKB-SubCell"/>
</dbReference>
<evidence type="ECO:0000256" key="8">
    <source>
        <dbReference type="ARBA" id="ARBA00022490"/>
    </source>
</evidence>
<dbReference type="PANTHER" id="PTHR10954:SF23">
    <property type="entry name" value="RIBONUCLEASE"/>
    <property type="match status" value="1"/>
</dbReference>
<dbReference type="PROSITE" id="PS51975">
    <property type="entry name" value="RNASE_H_2"/>
    <property type="match status" value="1"/>
</dbReference>
<dbReference type="InterPro" id="IPR024568">
    <property type="entry name" value="RNase_HIII_N"/>
</dbReference>
<feature type="binding site" evidence="14 15">
    <location>
        <position position="96"/>
    </location>
    <ligand>
        <name>a divalent metal cation</name>
        <dbReference type="ChEBI" id="CHEBI:60240"/>
    </ligand>
</feature>
<feature type="domain" description="RNase H type-2" evidence="16">
    <location>
        <begin position="89"/>
        <end position="304"/>
    </location>
</feature>
<evidence type="ECO:0000256" key="1">
    <source>
        <dbReference type="ARBA" id="ARBA00000077"/>
    </source>
</evidence>
<organism evidence="17 18">
    <name type="scientific">Enterococcus mundtii</name>
    <dbReference type="NCBI Taxonomy" id="53346"/>
    <lineage>
        <taxon>Bacteria</taxon>
        <taxon>Bacillati</taxon>
        <taxon>Bacillota</taxon>
        <taxon>Bacilli</taxon>
        <taxon>Lactobacillales</taxon>
        <taxon>Enterococcaceae</taxon>
        <taxon>Enterococcus</taxon>
    </lineage>
</organism>
<evidence type="ECO:0000256" key="2">
    <source>
        <dbReference type="ARBA" id="ARBA00001946"/>
    </source>
</evidence>
<accession>A0A2S7RTY6</accession>
<feature type="binding site" evidence="14 15">
    <location>
        <position position="199"/>
    </location>
    <ligand>
        <name>a divalent metal cation</name>
        <dbReference type="ChEBI" id="CHEBI:60240"/>
    </ligand>
</feature>
<comment type="similarity">
    <text evidence="5 14">Belongs to the RNase HII family. RnhC subfamily.</text>
</comment>
<comment type="function">
    <text evidence="3 14">Endonuclease that specifically degrades the RNA of RNA-DNA hybrids.</text>
</comment>
<dbReference type="Gene3D" id="3.30.420.10">
    <property type="entry name" value="Ribonuclease H-like superfamily/Ribonuclease H"/>
    <property type="match status" value="1"/>
</dbReference>
<dbReference type="AlphaFoldDB" id="A0A2S7RTY6"/>
<dbReference type="InterPro" id="IPR012295">
    <property type="entry name" value="TBP_dom_sf"/>
</dbReference>
<keyword evidence="10 14" id="KW-0479">Metal-binding</keyword>
<dbReference type="CDD" id="cd14796">
    <property type="entry name" value="RNAse_HIII_N"/>
    <property type="match status" value="1"/>
</dbReference>
<dbReference type="EC" id="3.1.26.4" evidence="6 14"/>
<evidence type="ECO:0000256" key="5">
    <source>
        <dbReference type="ARBA" id="ARBA00008378"/>
    </source>
</evidence>
<evidence type="ECO:0000256" key="9">
    <source>
        <dbReference type="ARBA" id="ARBA00022722"/>
    </source>
</evidence>